<dbReference type="InterPro" id="IPR035994">
    <property type="entry name" value="Nucleoside_phosphorylase_sf"/>
</dbReference>
<dbReference type="Pfam" id="PF01048">
    <property type="entry name" value="PNP_UDP_1"/>
    <property type="match status" value="1"/>
</dbReference>
<dbReference type="Proteomes" id="UP000297595">
    <property type="component" value="Unassembled WGS sequence"/>
</dbReference>
<evidence type="ECO:0000313" key="5">
    <source>
        <dbReference type="EMBL" id="TGJ65930.1"/>
    </source>
</evidence>
<protein>
    <recommendedName>
        <fullName evidence="7">Dolichyl-diphosphooligosaccharide--protein glycosyltransferase subunit 2</fullName>
    </recommendedName>
</protein>
<dbReference type="InterPro" id="IPR056790">
    <property type="entry name" value="Ribophorin_II_C"/>
</dbReference>
<dbReference type="Pfam" id="PF25147">
    <property type="entry name" value="Ribophorin_II_C"/>
    <property type="match status" value="1"/>
</dbReference>
<evidence type="ECO:0000256" key="1">
    <source>
        <dbReference type="SAM" id="MobiDB-lite"/>
    </source>
</evidence>
<dbReference type="InterPro" id="IPR053137">
    <property type="entry name" value="NLR-like"/>
</dbReference>
<feature type="region of interest" description="Disordered" evidence="1">
    <location>
        <begin position="350"/>
        <end position="383"/>
    </location>
</feature>
<dbReference type="InterPro" id="IPR000845">
    <property type="entry name" value="Nucleoside_phosphorylase_d"/>
</dbReference>
<feature type="transmembrane region" description="Helical" evidence="2">
    <location>
        <begin position="645"/>
        <end position="664"/>
    </location>
</feature>
<evidence type="ECO:0000256" key="2">
    <source>
        <dbReference type="SAM" id="Phobius"/>
    </source>
</evidence>
<proteinExistence type="predicted"/>
<feature type="transmembrane region" description="Helical" evidence="2">
    <location>
        <begin position="616"/>
        <end position="639"/>
    </location>
</feature>
<keyword evidence="2" id="KW-0472">Membrane</keyword>
<dbReference type="SUPFAM" id="SSF53167">
    <property type="entry name" value="Purine and uridine phosphorylases"/>
    <property type="match status" value="1"/>
</dbReference>
<comment type="caution">
    <text evidence="5">The sequence shown here is derived from an EMBL/GenBank/DDBJ whole genome shotgun (WGS) entry which is preliminary data.</text>
</comment>
<dbReference type="GO" id="GO:0003824">
    <property type="term" value="F:catalytic activity"/>
    <property type="evidence" value="ECO:0007669"/>
    <property type="project" value="InterPro"/>
</dbReference>
<dbReference type="Gene3D" id="3.40.50.1580">
    <property type="entry name" value="Nucleoside phosphorylase domain"/>
    <property type="match status" value="1"/>
</dbReference>
<sequence>MAILRRPYYRDDFEIAIICALKVEFDAVEALLDEVWEGNGSHAYGKAPGDPNVYTTGLIGTHPVVLTYMPGVGKAIAGNVAASLRSSFLGIKLCLVVGICGGVPENKDDEDDEDGNEILLGDIVISTGIVEYDFGHQYSDQVVRNNNYRESLSRPNHEIRAFLAKMGGYRCRTRLTENIPLYLADISAKEGFGTLRYPGADQDKLFEPTYIHKHHTNTRQPVCVDCQDRHDATCDTALGLSCTENGCDASKQVTRKRLEKIKHTVGGSGVSLTALEGEMGIQSPQIHFGAVASGDLSMMSAYHRDKIAAKDNVIAFERTAAGIWDAFPTVIIKVNTSCKCGTAAHAATITKHKTRNPNPPQPATTTTNVTASRTSLHPTSSSSSSQQKIVMKLLPASNLLAAGLLLCQWVSAATPSAWTFADATLQISQKGAEAGPKQKFTSTSPISDALTLKNTDSLKILLTTKEGDTAKRPHQLFLFVKDTESELESFFSFDVKESGKARLDLTQKDIPVALLSAPSLSFTLVLGSFGQSTPLSIEIAKITPVLDAAAKKALPEPPLKYQKLNEIHHIFRAEPRSPPKVISLVFLAAVAACLPGLFGAWFGLSANLSHLPKSLAASPVAHPIFFASLLAFEAVFFAYYTQINIFQTLAAVTVISPVALLSGSRALREVRARRLNGER</sequence>
<reference evidence="5 6" key="1">
    <citation type="submission" date="2019-03" db="EMBL/GenBank/DDBJ databases">
        <title>Nematode-trapping fungi genome.</title>
        <authorList>
            <person name="Vidal-Diez De Ulzurrun G."/>
        </authorList>
    </citation>
    <scope>NUCLEOTIDE SEQUENCE [LARGE SCALE GENOMIC DNA]</scope>
    <source>
        <strain evidence="5 6">TWF154</strain>
    </source>
</reference>
<feature type="compositionally biased region" description="Low complexity" evidence="1">
    <location>
        <begin position="363"/>
        <end position="383"/>
    </location>
</feature>
<evidence type="ECO:0008006" key="7">
    <source>
        <dbReference type="Google" id="ProtNLM"/>
    </source>
</evidence>
<keyword evidence="2" id="KW-0812">Transmembrane</keyword>
<accession>A0A8H2DR38</accession>
<dbReference type="PANTHER" id="PTHR46082:SF6">
    <property type="entry name" value="AAA+ ATPASE DOMAIN-CONTAINING PROTEIN-RELATED"/>
    <property type="match status" value="1"/>
</dbReference>
<feature type="domain" description="Ribophorin II C-terminal" evidence="4">
    <location>
        <begin position="571"/>
        <end position="674"/>
    </location>
</feature>
<name>A0A8H2DR38_ORBOL</name>
<dbReference type="EMBL" id="SOZJ01000006">
    <property type="protein sequence ID" value="TGJ65930.1"/>
    <property type="molecule type" value="Genomic_DNA"/>
</dbReference>
<feature type="domain" description="Nucleoside phosphorylase" evidence="3">
    <location>
        <begin position="14"/>
        <end position="138"/>
    </location>
</feature>
<evidence type="ECO:0000259" key="4">
    <source>
        <dbReference type="Pfam" id="PF25147"/>
    </source>
</evidence>
<evidence type="ECO:0000259" key="3">
    <source>
        <dbReference type="Pfam" id="PF01048"/>
    </source>
</evidence>
<organism evidence="5 6">
    <name type="scientific">Orbilia oligospora</name>
    <name type="common">Nematode-trapping fungus</name>
    <name type="synonym">Arthrobotrys oligospora</name>
    <dbReference type="NCBI Taxonomy" id="2813651"/>
    <lineage>
        <taxon>Eukaryota</taxon>
        <taxon>Fungi</taxon>
        <taxon>Dikarya</taxon>
        <taxon>Ascomycota</taxon>
        <taxon>Pezizomycotina</taxon>
        <taxon>Orbiliomycetes</taxon>
        <taxon>Orbiliales</taxon>
        <taxon>Orbiliaceae</taxon>
        <taxon>Orbilia</taxon>
    </lineage>
</organism>
<feature type="transmembrane region" description="Helical" evidence="2">
    <location>
        <begin position="581"/>
        <end position="604"/>
    </location>
</feature>
<evidence type="ECO:0000313" key="6">
    <source>
        <dbReference type="Proteomes" id="UP000297595"/>
    </source>
</evidence>
<dbReference type="AlphaFoldDB" id="A0A8H2DR38"/>
<gene>
    <name evidence="5" type="ORF">EYR41_009865</name>
</gene>
<keyword evidence="2" id="KW-1133">Transmembrane helix</keyword>
<dbReference type="PANTHER" id="PTHR46082">
    <property type="entry name" value="ATP/GTP-BINDING PROTEIN-RELATED"/>
    <property type="match status" value="1"/>
</dbReference>
<dbReference type="UniPathway" id="UPA00378"/>
<dbReference type="GO" id="GO:0009116">
    <property type="term" value="P:nucleoside metabolic process"/>
    <property type="evidence" value="ECO:0007669"/>
    <property type="project" value="InterPro"/>
</dbReference>